<evidence type="ECO:0008006" key="3">
    <source>
        <dbReference type="Google" id="ProtNLM"/>
    </source>
</evidence>
<sequence>MSVVRRVTSVLVFVVFGVVLAEILAYARSGRGAHGLQRMQDAPRSGVPDSIMIAARVPRGAAPALPTTVRAGRDAS</sequence>
<evidence type="ECO:0000313" key="2">
    <source>
        <dbReference type="Proteomes" id="UP000887023"/>
    </source>
</evidence>
<organism evidence="1 2">
    <name type="scientific">Skermania pinensis</name>
    <dbReference type="NCBI Taxonomy" id="39122"/>
    <lineage>
        <taxon>Bacteria</taxon>
        <taxon>Bacillati</taxon>
        <taxon>Actinomycetota</taxon>
        <taxon>Actinomycetes</taxon>
        <taxon>Mycobacteriales</taxon>
        <taxon>Gordoniaceae</taxon>
        <taxon>Skermania</taxon>
    </lineage>
</organism>
<reference evidence="1" key="1">
    <citation type="submission" date="2021-07" db="EMBL/GenBank/DDBJ databases">
        <title>Candidatus Kaistella beijingensis sp. nov. isolated from a municipal wastewater treatment plant is involved in sludge foaming.</title>
        <authorList>
            <person name="Song Y."/>
            <person name="Liu S.-J."/>
        </authorList>
    </citation>
    <scope>NUCLEOTIDE SEQUENCE</scope>
    <source>
        <strain evidence="1">DSM 43998</strain>
    </source>
</reference>
<protein>
    <recommendedName>
        <fullName evidence="3">Secreted protein</fullName>
    </recommendedName>
</protein>
<keyword evidence="2" id="KW-1185">Reference proteome</keyword>
<gene>
    <name evidence="1" type="ORF">KV203_10910</name>
</gene>
<accession>A0ABX8S3W3</accession>
<dbReference type="RefSeq" id="WP_157079929.1">
    <property type="nucleotide sequence ID" value="NZ_CBCRUZ010000023.1"/>
</dbReference>
<evidence type="ECO:0000313" key="1">
    <source>
        <dbReference type="EMBL" id="QXQ12494.1"/>
    </source>
</evidence>
<proteinExistence type="predicted"/>
<dbReference type="Proteomes" id="UP000887023">
    <property type="component" value="Chromosome"/>
</dbReference>
<name>A0ABX8S3W3_9ACTN</name>
<dbReference type="EMBL" id="CP079105">
    <property type="protein sequence ID" value="QXQ12494.1"/>
    <property type="molecule type" value="Genomic_DNA"/>
</dbReference>